<evidence type="ECO:0000256" key="9">
    <source>
        <dbReference type="ARBA" id="ARBA00022786"/>
    </source>
</evidence>
<evidence type="ECO:0000256" key="8">
    <source>
        <dbReference type="ARBA" id="ARBA00022771"/>
    </source>
</evidence>
<dbReference type="Pfam" id="PF12678">
    <property type="entry name" value="zf-rbx1"/>
    <property type="match status" value="1"/>
</dbReference>
<evidence type="ECO:0000256" key="10">
    <source>
        <dbReference type="ARBA" id="ARBA00022833"/>
    </source>
</evidence>
<keyword evidence="10" id="KW-0862">Zinc</keyword>
<keyword evidence="16" id="KW-1185">Reference proteome</keyword>
<keyword evidence="6" id="KW-0812">Transmembrane</keyword>
<dbReference type="Proteomes" id="UP001164743">
    <property type="component" value="Chromosome 11A"/>
</dbReference>
<evidence type="ECO:0000256" key="11">
    <source>
        <dbReference type="ARBA" id="ARBA00022989"/>
    </source>
</evidence>
<keyword evidence="11" id="KW-1133">Transmembrane helix</keyword>
<dbReference type="PROSITE" id="PS50089">
    <property type="entry name" value="ZF_RING_2"/>
    <property type="match status" value="1"/>
</dbReference>
<evidence type="ECO:0000313" key="15">
    <source>
        <dbReference type="EMBL" id="WAQ89696.1"/>
    </source>
</evidence>
<feature type="domain" description="RING-type" evidence="14">
    <location>
        <begin position="75"/>
        <end position="114"/>
    </location>
</feature>
<evidence type="ECO:0000256" key="12">
    <source>
        <dbReference type="ARBA" id="ARBA00023136"/>
    </source>
</evidence>
<evidence type="ECO:0000256" key="3">
    <source>
        <dbReference type="ARBA" id="ARBA00004906"/>
    </source>
</evidence>
<dbReference type="EC" id="2.3.2.27" evidence="4"/>
<reference evidence="15" key="1">
    <citation type="submission" date="2022-10" db="EMBL/GenBank/DDBJ databases">
        <title>Puccinia triticina Genome sequencing and assembly.</title>
        <authorList>
            <person name="Li C."/>
        </authorList>
    </citation>
    <scope>NUCLEOTIDE SEQUENCE</scope>
    <source>
        <strain evidence="15">Pt15</strain>
    </source>
</reference>
<dbReference type="RefSeq" id="XP_053025251.1">
    <property type="nucleotide sequence ID" value="XM_053161289.1"/>
</dbReference>
<keyword evidence="7" id="KW-0479">Metal-binding</keyword>
<evidence type="ECO:0000256" key="5">
    <source>
        <dbReference type="ARBA" id="ARBA00022679"/>
    </source>
</evidence>
<dbReference type="EMBL" id="CP110431">
    <property type="protein sequence ID" value="WAQ89696.1"/>
    <property type="molecule type" value="Genomic_DNA"/>
</dbReference>
<dbReference type="GeneID" id="77802184"/>
<gene>
    <name evidence="15" type="ORF">PtA15_11A387</name>
</gene>
<name>A0ABY7D021_9BASI</name>
<comment type="subcellular location">
    <subcellularLocation>
        <location evidence="2">Membrane</location>
        <topology evidence="2">Multi-pass membrane protein</topology>
    </subcellularLocation>
</comment>
<dbReference type="PANTHER" id="PTHR45977:SF4">
    <property type="entry name" value="RING-TYPE DOMAIN-CONTAINING PROTEIN"/>
    <property type="match status" value="1"/>
</dbReference>
<evidence type="ECO:0000256" key="7">
    <source>
        <dbReference type="ARBA" id="ARBA00022723"/>
    </source>
</evidence>
<keyword evidence="5" id="KW-0808">Transferase</keyword>
<accession>A0ABY7D021</accession>
<evidence type="ECO:0000256" key="4">
    <source>
        <dbReference type="ARBA" id="ARBA00012483"/>
    </source>
</evidence>
<evidence type="ECO:0000256" key="2">
    <source>
        <dbReference type="ARBA" id="ARBA00004141"/>
    </source>
</evidence>
<dbReference type="InterPro" id="IPR024766">
    <property type="entry name" value="Znf_RING_H2"/>
</dbReference>
<evidence type="ECO:0000259" key="14">
    <source>
        <dbReference type="PROSITE" id="PS50089"/>
    </source>
</evidence>
<dbReference type="InterPro" id="IPR013083">
    <property type="entry name" value="Znf_RING/FYVE/PHD"/>
</dbReference>
<dbReference type="InterPro" id="IPR001841">
    <property type="entry name" value="Znf_RING"/>
</dbReference>
<dbReference type="PANTHER" id="PTHR45977">
    <property type="entry name" value="TARGET OF ERK KINASE MPK-1"/>
    <property type="match status" value="1"/>
</dbReference>
<dbReference type="SUPFAM" id="SSF57850">
    <property type="entry name" value="RING/U-box"/>
    <property type="match status" value="1"/>
</dbReference>
<evidence type="ECO:0000256" key="13">
    <source>
        <dbReference type="PROSITE-ProRule" id="PRU00175"/>
    </source>
</evidence>
<keyword evidence="8 13" id="KW-0863">Zinc-finger</keyword>
<comment type="pathway">
    <text evidence="3">Protein modification; protein ubiquitination.</text>
</comment>
<keyword evidence="12" id="KW-0472">Membrane</keyword>
<keyword evidence="9" id="KW-0833">Ubl conjugation pathway</keyword>
<comment type="catalytic activity">
    <reaction evidence="1">
        <text>S-ubiquitinyl-[E2 ubiquitin-conjugating enzyme]-L-cysteine + [acceptor protein]-L-lysine = [E2 ubiquitin-conjugating enzyme]-L-cysteine + N(6)-ubiquitinyl-[acceptor protein]-L-lysine.</text>
        <dbReference type="EC" id="2.3.2.27"/>
    </reaction>
</comment>
<dbReference type="Gene3D" id="3.30.40.10">
    <property type="entry name" value="Zinc/RING finger domain, C3HC4 (zinc finger)"/>
    <property type="match status" value="1"/>
</dbReference>
<proteinExistence type="predicted"/>
<evidence type="ECO:0000256" key="6">
    <source>
        <dbReference type="ARBA" id="ARBA00022692"/>
    </source>
</evidence>
<protein>
    <recommendedName>
        <fullName evidence="4">RING-type E3 ubiquitin transferase</fullName>
        <ecNumber evidence="4">2.3.2.27</ecNumber>
    </recommendedName>
</protein>
<evidence type="ECO:0000313" key="16">
    <source>
        <dbReference type="Proteomes" id="UP001164743"/>
    </source>
</evidence>
<evidence type="ECO:0000256" key="1">
    <source>
        <dbReference type="ARBA" id="ARBA00000900"/>
    </source>
</evidence>
<organism evidence="15 16">
    <name type="scientific">Puccinia triticina</name>
    <dbReference type="NCBI Taxonomy" id="208348"/>
    <lineage>
        <taxon>Eukaryota</taxon>
        <taxon>Fungi</taxon>
        <taxon>Dikarya</taxon>
        <taxon>Basidiomycota</taxon>
        <taxon>Pucciniomycotina</taxon>
        <taxon>Pucciniomycetes</taxon>
        <taxon>Pucciniales</taxon>
        <taxon>Pucciniaceae</taxon>
        <taxon>Puccinia</taxon>
    </lineage>
</organism>
<sequence length="145" mass="16108">MDPGQLSAVKQAARDRNAGHYINPQPSAQLESDITAGVCGFSAYLGTGPVGGLMMVVCDTWNSPKRTTENEGNGCTMPYCDNAESPIALACGHHYHKECISPWLRKRLHCPLCRGEVTYEFKTELTGDFDFEAFQRKMFAFLRLI</sequence>